<dbReference type="PROSITE" id="PS50279">
    <property type="entry name" value="BPTI_KUNITZ_2"/>
    <property type="match status" value="1"/>
</dbReference>
<dbReference type="Pfam" id="PF01391">
    <property type="entry name" value="Collagen"/>
    <property type="match status" value="3"/>
</dbReference>
<reference evidence="17" key="2">
    <citation type="submission" date="2025-08" db="UniProtKB">
        <authorList>
            <consortium name="RefSeq"/>
        </authorList>
    </citation>
    <scope>IDENTIFICATION</scope>
    <source>
        <tissue evidence="17">Blood</tissue>
    </source>
</reference>
<evidence type="ECO:0000256" key="13">
    <source>
        <dbReference type="SAM" id="MobiDB-lite"/>
    </source>
</evidence>
<dbReference type="CDD" id="cd01450">
    <property type="entry name" value="vWFA_subfamily_ECM"/>
    <property type="match status" value="2"/>
</dbReference>
<dbReference type="GO" id="GO:0007155">
    <property type="term" value="P:cell adhesion"/>
    <property type="evidence" value="ECO:0007669"/>
    <property type="project" value="UniProtKB-KW"/>
</dbReference>
<feature type="domain" description="VWFA" evidence="14">
    <location>
        <begin position="84"/>
        <end position="260"/>
    </location>
</feature>
<evidence type="ECO:0000256" key="1">
    <source>
        <dbReference type="ARBA" id="ARBA00004498"/>
    </source>
</evidence>
<evidence type="ECO:0000313" key="16">
    <source>
        <dbReference type="Proteomes" id="UP000286641"/>
    </source>
</evidence>
<keyword evidence="16" id="KW-1185">Reference proteome</keyword>
<dbReference type="Gene3D" id="3.40.50.410">
    <property type="entry name" value="von Willebrand factor, type A domain"/>
    <property type="match status" value="8"/>
</dbReference>
<dbReference type="FunFam" id="3.40.50.410:FF:000021">
    <property type="entry name" value="Collagen, type VI, alpha 3"/>
    <property type="match status" value="1"/>
</dbReference>
<dbReference type="SMART" id="SM00327">
    <property type="entry name" value="VWA"/>
    <property type="match status" value="8"/>
</dbReference>
<feature type="compositionally biased region" description="Low complexity" evidence="13">
    <location>
        <begin position="1700"/>
        <end position="1713"/>
    </location>
</feature>
<keyword evidence="7" id="KW-0176">Collagen</keyword>
<evidence type="ECO:0000256" key="8">
    <source>
        <dbReference type="ARBA" id="ARBA00023157"/>
    </source>
</evidence>
<dbReference type="PANTHER" id="PTHR24020">
    <property type="entry name" value="COLLAGEN ALPHA"/>
    <property type="match status" value="1"/>
</dbReference>
<dbReference type="InterPro" id="IPR002223">
    <property type="entry name" value="Kunitz_BPTI"/>
</dbReference>
<feature type="compositionally biased region" description="Gly residues" evidence="13">
    <location>
        <begin position="16"/>
        <end position="29"/>
    </location>
</feature>
<dbReference type="GO" id="GO:0004867">
    <property type="term" value="F:serine-type endopeptidase inhibitor activity"/>
    <property type="evidence" value="ECO:0007669"/>
    <property type="project" value="InterPro"/>
</dbReference>
<evidence type="ECO:0000256" key="9">
    <source>
        <dbReference type="ARBA" id="ARBA00023180"/>
    </source>
</evidence>
<feature type="compositionally biased region" description="Basic and acidic residues" evidence="13">
    <location>
        <begin position="1564"/>
        <end position="1574"/>
    </location>
</feature>
<protein>
    <submittedName>
        <fullName evidence="17">Collagen alpha-4(VI) chain-like</fullName>
    </submittedName>
</protein>
<keyword evidence="5" id="KW-0677">Repeat</keyword>
<evidence type="ECO:0000259" key="14">
    <source>
        <dbReference type="PROSITE" id="PS50234"/>
    </source>
</evidence>
<comment type="function">
    <text evidence="11">Collagen VI acts as a cell-binding protein.</text>
</comment>
<dbReference type="SUPFAM" id="SSF57362">
    <property type="entry name" value="BPTI-like"/>
    <property type="match status" value="1"/>
</dbReference>
<organism evidence="16 17">
    <name type="scientific">Callorhinus ursinus</name>
    <name type="common">Northern fur seal</name>
    <dbReference type="NCBI Taxonomy" id="34884"/>
    <lineage>
        <taxon>Eukaryota</taxon>
        <taxon>Metazoa</taxon>
        <taxon>Chordata</taxon>
        <taxon>Craniata</taxon>
        <taxon>Vertebrata</taxon>
        <taxon>Euteleostomi</taxon>
        <taxon>Mammalia</taxon>
        <taxon>Eutheria</taxon>
        <taxon>Laurasiatheria</taxon>
        <taxon>Carnivora</taxon>
        <taxon>Caniformia</taxon>
        <taxon>Pinnipedia</taxon>
        <taxon>Otariidae</taxon>
        <taxon>Callorhinus</taxon>
    </lineage>
</organism>
<feature type="compositionally biased region" description="Basic and acidic residues" evidence="13">
    <location>
        <begin position="2311"/>
        <end position="2325"/>
    </location>
</feature>
<dbReference type="PROSITE" id="PS50234">
    <property type="entry name" value="VWFA"/>
    <property type="match status" value="8"/>
</dbReference>
<feature type="compositionally biased region" description="Basic and acidic residues" evidence="13">
    <location>
        <begin position="1481"/>
        <end position="1490"/>
    </location>
</feature>
<feature type="compositionally biased region" description="Basic and acidic residues" evidence="13">
    <location>
        <begin position="1742"/>
        <end position="1753"/>
    </location>
</feature>
<dbReference type="SUPFAM" id="SSF53300">
    <property type="entry name" value="vWA-like"/>
    <property type="match status" value="9"/>
</dbReference>
<keyword evidence="6" id="KW-0130">Cell adhesion</keyword>
<evidence type="ECO:0000256" key="2">
    <source>
        <dbReference type="ARBA" id="ARBA00022525"/>
    </source>
</evidence>
<keyword evidence="3" id="KW-0272">Extracellular matrix</keyword>
<evidence type="ECO:0000256" key="10">
    <source>
        <dbReference type="ARBA" id="ARBA00023278"/>
    </source>
</evidence>
<evidence type="ECO:0000256" key="12">
    <source>
        <dbReference type="ARBA" id="ARBA00044000"/>
    </source>
</evidence>
<keyword evidence="10" id="KW-0379">Hydroxylation</keyword>
<keyword evidence="9" id="KW-0325">Glycoprotein</keyword>
<dbReference type="FunFam" id="3.40.50.410:FF:000004">
    <property type="entry name" value="collagen alpha-6(VI) chain"/>
    <property type="match status" value="4"/>
</dbReference>
<dbReference type="RefSeq" id="XP_025723017.1">
    <property type="nucleotide sequence ID" value="XM_025867232.1"/>
</dbReference>
<dbReference type="Proteomes" id="UP000286641">
    <property type="component" value="Unplaced"/>
</dbReference>
<dbReference type="Pfam" id="PF00092">
    <property type="entry name" value="VWA"/>
    <property type="match status" value="8"/>
</dbReference>
<dbReference type="InterPro" id="IPR002035">
    <property type="entry name" value="VWF_A"/>
</dbReference>
<evidence type="ECO:0000259" key="15">
    <source>
        <dbReference type="PROSITE" id="PS50279"/>
    </source>
</evidence>
<proteinExistence type="inferred from homology"/>
<dbReference type="Gene3D" id="4.10.410.10">
    <property type="entry name" value="Pancreatic trypsin inhibitor Kunitz domain"/>
    <property type="match status" value="1"/>
</dbReference>
<dbReference type="PRINTS" id="PR00453">
    <property type="entry name" value="VWFADOMAIN"/>
</dbReference>
<feature type="domain" description="VWFA" evidence="14">
    <location>
        <begin position="1820"/>
        <end position="2001"/>
    </location>
</feature>
<reference key="1">
    <citation type="submission" date="2019-01" db="UniProtKB">
        <authorList>
            <consortium name="RefSeq"/>
        </authorList>
    </citation>
    <scope>IDENTIFICATION</scope>
</reference>
<dbReference type="InParanoid" id="A0A3Q7NXS8"/>
<dbReference type="CDD" id="cd01472">
    <property type="entry name" value="vWA_collagen"/>
    <property type="match status" value="5"/>
</dbReference>
<feature type="region of interest" description="Disordered" evidence="13">
    <location>
        <begin position="1464"/>
        <end position="1762"/>
    </location>
</feature>
<feature type="region of interest" description="Disordered" evidence="13">
    <location>
        <begin position="2311"/>
        <end position="2341"/>
    </location>
</feature>
<keyword evidence="2" id="KW-0964">Secreted</keyword>
<feature type="domain" description="VWFA" evidence="14">
    <location>
        <begin position="1074"/>
        <end position="1243"/>
    </location>
</feature>
<evidence type="ECO:0000313" key="17">
    <source>
        <dbReference type="RefSeq" id="XP_025723017.1"/>
    </source>
</evidence>
<evidence type="ECO:0000256" key="7">
    <source>
        <dbReference type="ARBA" id="ARBA00023119"/>
    </source>
</evidence>
<feature type="domain" description="BPTI/Kunitz inhibitor" evidence="15">
    <location>
        <begin position="2344"/>
        <end position="2394"/>
    </location>
</feature>
<feature type="region of interest" description="Disordered" evidence="13">
    <location>
        <begin position="1"/>
        <end position="63"/>
    </location>
</feature>
<evidence type="ECO:0000256" key="11">
    <source>
        <dbReference type="ARBA" id="ARBA00043858"/>
    </source>
</evidence>
<feature type="domain" description="VWFA" evidence="14">
    <location>
        <begin position="285"/>
        <end position="463"/>
    </location>
</feature>
<comment type="similarity">
    <text evidence="12">Belongs to the type VI collagen family.</text>
</comment>
<dbReference type="InterPro" id="IPR050525">
    <property type="entry name" value="ECM_Assembly_Org"/>
</dbReference>
<dbReference type="PANTHER" id="PTHR24020:SF86">
    <property type="entry name" value="COLLAGEN, TYPE VI, ALPHA 4"/>
    <property type="match status" value="1"/>
</dbReference>
<evidence type="ECO:0000256" key="4">
    <source>
        <dbReference type="ARBA" id="ARBA00022729"/>
    </source>
</evidence>
<accession>A0A3Q7NXS8</accession>
<dbReference type="CDD" id="cd22630">
    <property type="entry name" value="Kunitz_collagen_alpha6_VI"/>
    <property type="match status" value="1"/>
</dbReference>
<dbReference type="InterPro" id="IPR036880">
    <property type="entry name" value="Kunitz_BPTI_sf"/>
</dbReference>
<keyword evidence="8" id="KW-1015">Disulfide bond</keyword>
<gene>
    <name evidence="17" type="primary">LOC112820180</name>
</gene>
<keyword evidence="4" id="KW-0732">Signal</keyword>
<dbReference type="FunFam" id="4.10.410.10:FF:000020">
    <property type="entry name" value="Collagen, type VI, alpha 3"/>
    <property type="match status" value="1"/>
</dbReference>
<sequence>MALVVTRGGMDEGGSDMHGGCGSATGGSGRDGDGHGDDHGLGGTHGDGNFQGSNSFLRDEDQKEELKEQVRKVLPVCREASVGDVVFLVDANINPQHTHSMQNFLHIMVNSFNVSKETIRVGLAQYGDMPHSEFLLSTYPRKGDVLKHIQRFQFRPGGHRLGLALQFLLDQHFQAAAGSRASQGVPQMALVISSSPAEDGVQEAAEALKRAGIRLYTVGVKDAVLAELKEIASSPEEKFASFVPNFSHLGSHAQKLRQQLCDTLAKAVQPVDNVFPACREAVLADIVFLVDSSTSIGPQNFQKVKNFLYSVILGLDISSDQVRVGLAQYNDNIYPAFQLNQYPLKSVVLEKIQNLPYRTGDTNTGSALEFIRMHYLTEAAGSRAKDKVPQIVILVTDGESNDEVQEAANKLKEDGVVVYVVGVNVQDVQELQKIASEPFEKYLFNIENFNTLQDFSGGILQTLCSAVEGKIKEFTQAYADVVFLADTSQGTSHASFQWMQNFISRVIDLLDVGRDKYQIGLAQYGGQGHTEFLLNTYQTRDEMIAHVRDHFLLQGGSRRTGKALRYLHQTFFQEAAGSRFLQGVPQYAVVMTSGKSEDEVWDAAQTLREKGVKVMSVGVQNVDRRELEGMATPPLVYEMQGQDGVRQLMQDVGVVIQGTGQLGFGIASEKEPVVACPMAIPTDLVFLIEEFSWDRLSNFQQVVSFLKTTVSSLNVRPDGVRIGLVFYSEEPRLEFSLDAFQNPAKILEYLDKITYRRRSGRTKTGAALDFLRNEVFIEERGSRFKHGVQQMAVVITEGFSQDQLSKPASLLRRAGVTIYAVGTHLASESKDLENIASYPPWKHVISLESFLQLSVVGNKIKNQLCPETMDKGVFISRMGQAPQEDCVHIEKADIYFLVDGSSSIDHDDFLEMKTFMNEAIKRFQIGPDKVRFGVVQYSDGIDIQFILNQYSSVSGLKAAIDDIQQKKGGTMTGQALSSMAQVFVNTTRSGVPCYLIIITDGKSEDPVADPAEALRREGVIIYAIGIKNANVMELKEIAKDKTFFTPEFDSLKAIQQDVLQDICSSETCKNRQADIIFLIDGSESISPKDFEKMKGFVKRMVNQADISADEIQIGLLQFSSTPQEEFRLNQYSSKADIHRAISNVQQMNDGTRTGKALTFTLPFFDSSRGGRPNVHQYLIVITDGIAQDDVVMPAKALRDRNIIIFAIGVGEAKNDQLLQITDDPQKVYYEENFESLQNLENKILLKVCIPQGCDIDLSVGVDISTSTRQAQQKLQGLLPEVMQQLALLSNISCSAAGGLNLMFRYLVPGSDGQLIFDSGFKKYSDDIVQTFLIHQTATSNYMDADFLQSLGDHAIHLSSAKVKVLLVFTDGLDDNFQRLKITSELLRSKGLSGLLFIDLEGAHKLEELQELEFGRGFIYNQPLSITLQSLPSILLKQLDTIVERRCCNVYIKCFGEDGYQGDGGNPGSKGKPGADGLPGHPGEEGGHGERGPQGLPGPRGEEGCSGVRGPKGARGFSGEKGSPGDEGVDGLVGEQGNRGAPGSSGEKGNRGNRGLTGPPGPPGEHGEPGLRGDPGDPGADSYIQGPKGEKGRRGHWGRSSFDGPQGEPGSVGPQGSRGRQGVPGLKGVRGESGERGYQGELGYPGSQGLRGRQGPPGNSGQRGLPGAEGVPGPPGPIGSKGKAGPTGMKGEIGDAGATGPRGVQGPRGQPGLLGPDGYGYPGRKGKKGEPGFPGSPGAQGEDGDRGHRGEKGAKGIRGRRGNAGFPGLIGTPGDQGPPGPVGIKGPKGLADMTPCEIIAIIQENCPCSTGVSKCPEFPSEVVFALDMSNDVSQSDFERMRNILLSLLMRMEISESNCPTGARVAVVSYNTKTDYLIRFSDHKGKPALLQVVRTIPLQGSSGSRNLGEAMRFVARHVFKRVRSGLLTRKVAVFFQAGWAHNTDAFSTATLELSALDITSAIITFTEEHNLPDVLLTDGANRFHLFVWETESQQDVEHMVHCILCYDKCRPDPECERSVPGPLAGDMDVAFVVDSSYGVGADVYRTALSLVDAMLDDLKVASQPSVSLHGARAALVIYTTPGFWPGAGRPPVLEGFHLTSYSQKIQMRRYLREASGLPLQGAPALGHALEWTLEKVLLAAPLPRQVRVLFAIVASETSSWDQEKLRTLSLEAKCKGITLFVLALGPGVGTHELAELEGVASLPTEQHLLRLEGISGQEVAYAQGFTRAFLNLLKSGINQYPSPELIGKCGGPNRGDTLLQPFRPVRRLPKHQFGRSGFAGDLEALEGTDVLLEENRKATVKSVTWQEALENYEKNGHGAEGKGQERPARRKQTGKEGNSGTAYGPCSMGPMAGECQDYTLKWYYNKEKQACQQFWYGSCGGNTNRFETKEECEARCVPTPL</sequence>
<feature type="domain" description="VWFA" evidence="14">
    <location>
        <begin position="683"/>
        <end position="860"/>
    </location>
</feature>
<feature type="domain" description="VWFA" evidence="14">
    <location>
        <begin position="2026"/>
        <end position="2231"/>
    </location>
</feature>
<evidence type="ECO:0000256" key="3">
    <source>
        <dbReference type="ARBA" id="ARBA00022530"/>
    </source>
</evidence>
<dbReference type="FunFam" id="3.40.50.410:FF:000003">
    <property type="entry name" value="Collagen type VI alpha 3 chain"/>
    <property type="match status" value="2"/>
</dbReference>
<comment type="subcellular location">
    <subcellularLocation>
        <location evidence="1">Secreted</location>
        <location evidence="1">Extracellular space</location>
        <location evidence="1">Extracellular matrix</location>
    </subcellularLocation>
</comment>
<feature type="domain" description="VWFA" evidence="14">
    <location>
        <begin position="480"/>
        <end position="652"/>
    </location>
</feature>
<evidence type="ECO:0000256" key="5">
    <source>
        <dbReference type="ARBA" id="ARBA00022737"/>
    </source>
</evidence>
<dbReference type="InterPro" id="IPR008160">
    <property type="entry name" value="Collagen"/>
</dbReference>
<dbReference type="InterPro" id="IPR036465">
    <property type="entry name" value="vWFA_dom_sf"/>
</dbReference>
<evidence type="ECO:0000256" key="6">
    <source>
        <dbReference type="ARBA" id="ARBA00022889"/>
    </source>
</evidence>
<feature type="compositionally biased region" description="Basic and acidic residues" evidence="13">
    <location>
        <begin position="30"/>
        <end position="40"/>
    </location>
</feature>
<dbReference type="GO" id="GO:0005589">
    <property type="term" value="C:collagen type VI trimer"/>
    <property type="evidence" value="ECO:0007669"/>
    <property type="project" value="UniProtKB-ARBA"/>
</dbReference>
<dbReference type="SMART" id="SM00131">
    <property type="entry name" value="KU"/>
    <property type="match status" value="1"/>
</dbReference>
<name>A0A3Q7NXS8_CALUR</name>
<feature type="domain" description="VWFA" evidence="14">
    <location>
        <begin position="893"/>
        <end position="1062"/>
    </location>
</feature>
<dbReference type="Pfam" id="PF00014">
    <property type="entry name" value="Kunitz_BPTI"/>
    <property type="match status" value="1"/>
</dbReference>